<protein>
    <submittedName>
        <fullName evidence="1">Uncharacterized protein</fullName>
    </submittedName>
</protein>
<name>A0A7C4ETJ1_9BACT</name>
<dbReference type="AlphaFoldDB" id="A0A7C4ETJ1"/>
<reference evidence="1" key="1">
    <citation type="journal article" date="2020" name="mSystems">
        <title>Genome- and Community-Level Interaction Insights into Carbon Utilization and Element Cycling Functions of Hydrothermarchaeota in Hydrothermal Sediment.</title>
        <authorList>
            <person name="Zhou Z."/>
            <person name="Liu Y."/>
            <person name="Xu W."/>
            <person name="Pan J."/>
            <person name="Luo Z.H."/>
            <person name="Li M."/>
        </authorList>
    </citation>
    <scope>NUCLEOTIDE SEQUENCE [LARGE SCALE GENOMIC DNA]</scope>
    <source>
        <strain evidence="1">SpSt-769</strain>
    </source>
</reference>
<evidence type="ECO:0000313" key="1">
    <source>
        <dbReference type="EMBL" id="HGH60810.1"/>
    </source>
</evidence>
<sequence length="139" mass="14604">MKRFFQIVGVLAAAVIFVGLLLGSVHAGVWFVHVVSPAAVCAPAVCTPAVCVPSVVCAPAVCVPQACCVATPVRPSNPNRISFWTGPVRPGGEPTYHEYNTQTGQFNQIIDVGLNASGQSAIQLSNTSGGWTILKERTR</sequence>
<dbReference type="EMBL" id="DTGT01000183">
    <property type="protein sequence ID" value="HGH60810.1"/>
    <property type="molecule type" value="Genomic_DNA"/>
</dbReference>
<accession>A0A7C4ETJ1</accession>
<organism evidence="1">
    <name type="scientific">Desulfomonile tiedjei</name>
    <dbReference type="NCBI Taxonomy" id="2358"/>
    <lineage>
        <taxon>Bacteria</taxon>
        <taxon>Pseudomonadati</taxon>
        <taxon>Thermodesulfobacteriota</taxon>
        <taxon>Desulfomonilia</taxon>
        <taxon>Desulfomonilales</taxon>
        <taxon>Desulfomonilaceae</taxon>
        <taxon>Desulfomonile</taxon>
    </lineage>
</organism>
<comment type="caution">
    <text evidence="1">The sequence shown here is derived from an EMBL/GenBank/DDBJ whole genome shotgun (WGS) entry which is preliminary data.</text>
</comment>
<gene>
    <name evidence="1" type="ORF">ENV54_05870</name>
</gene>
<proteinExistence type="predicted"/>